<evidence type="ECO:0000256" key="3">
    <source>
        <dbReference type="PROSITE-ProRule" id="PRU00023"/>
    </source>
</evidence>
<evidence type="ECO:0000313" key="4">
    <source>
        <dbReference type="EMBL" id="CAF4789927.1"/>
    </source>
</evidence>
<accession>A0A821NLK7</accession>
<organism evidence="4 5">
    <name type="scientific">Rotaria magnacalcarata</name>
    <dbReference type="NCBI Taxonomy" id="392030"/>
    <lineage>
        <taxon>Eukaryota</taxon>
        <taxon>Metazoa</taxon>
        <taxon>Spiralia</taxon>
        <taxon>Gnathifera</taxon>
        <taxon>Rotifera</taxon>
        <taxon>Eurotatoria</taxon>
        <taxon>Bdelloidea</taxon>
        <taxon>Philodinida</taxon>
        <taxon>Philodinidae</taxon>
        <taxon>Rotaria</taxon>
    </lineage>
</organism>
<dbReference type="Gene3D" id="1.25.40.20">
    <property type="entry name" value="Ankyrin repeat-containing domain"/>
    <property type="match status" value="1"/>
</dbReference>
<dbReference type="SMART" id="SM00248">
    <property type="entry name" value="ANK"/>
    <property type="match status" value="1"/>
</dbReference>
<dbReference type="Pfam" id="PF12796">
    <property type="entry name" value="Ank_2"/>
    <property type="match status" value="1"/>
</dbReference>
<evidence type="ECO:0000256" key="1">
    <source>
        <dbReference type="ARBA" id="ARBA00022737"/>
    </source>
</evidence>
<evidence type="ECO:0000256" key="2">
    <source>
        <dbReference type="ARBA" id="ARBA00023043"/>
    </source>
</evidence>
<dbReference type="AlphaFoldDB" id="A0A821NLK7"/>
<protein>
    <submittedName>
        <fullName evidence="4">Uncharacterized protein</fullName>
    </submittedName>
</protein>
<keyword evidence="1" id="KW-0677">Repeat</keyword>
<name>A0A821NLK7_9BILA</name>
<dbReference type="InterPro" id="IPR002110">
    <property type="entry name" value="Ankyrin_rpt"/>
</dbReference>
<dbReference type="PROSITE" id="PS50088">
    <property type="entry name" value="ANK_REPEAT"/>
    <property type="match status" value="1"/>
</dbReference>
<dbReference type="PROSITE" id="PS50297">
    <property type="entry name" value="ANK_REP_REGION"/>
    <property type="match status" value="1"/>
</dbReference>
<feature type="repeat" description="ANK" evidence="3">
    <location>
        <begin position="12"/>
        <end position="45"/>
    </location>
</feature>
<keyword evidence="5" id="KW-1185">Reference proteome</keyword>
<feature type="non-terminal residue" evidence="4">
    <location>
        <position position="1"/>
    </location>
</feature>
<dbReference type="PANTHER" id="PTHR24198:SF165">
    <property type="entry name" value="ANKYRIN REPEAT-CONTAINING PROTEIN-RELATED"/>
    <property type="match status" value="1"/>
</dbReference>
<comment type="caution">
    <text evidence="4">The sequence shown here is derived from an EMBL/GenBank/DDBJ whole genome shotgun (WGS) entry which is preliminary data.</text>
</comment>
<dbReference type="InterPro" id="IPR036770">
    <property type="entry name" value="Ankyrin_rpt-contain_sf"/>
</dbReference>
<evidence type="ECO:0000313" key="5">
    <source>
        <dbReference type="Proteomes" id="UP000663866"/>
    </source>
</evidence>
<dbReference type="EMBL" id="CAJOBG010124400">
    <property type="protein sequence ID" value="CAF4789927.1"/>
    <property type="molecule type" value="Genomic_DNA"/>
</dbReference>
<reference evidence="4" key="1">
    <citation type="submission" date="2021-02" db="EMBL/GenBank/DDBJ databases">
        <authorList>
            <person name="Nowell W R."/>
        </authorList>
    </citation>
    <scope>NUCLEOTIDE SEQUENCE</scope>
</reference>
<dbReference type="Proteomes" id="UP000663866">
    <property type="component" value="Unassembled WGS sequence"/>
</dbReference>
<sequence>YKQININGAVRRGLRPLHYAVFENDLECVRLLIEDHGVDVNVLDDAGYSPLHLAAKYG</sequence>
<proteinExistence type="predicted"/>
<dbReference type="PANTHER" id="PTHR24198">
    <property type="entry name" value="ANKYRIN REPEAT AND PROTEIN KINASE DOMAIN-CONTAINING PROTEIN"/>
    <property type="match status" value="1"/>
</dbReference>
<feature type="non-terminal residue" evidence="4">
    <location>
        <position position="58"/>
    </location>
</feature>
<dbReference type="SUPFAM" id="SSF48403">
    <property type="entry name" value="Ankyrin repeat"/>
    <property type="match status" value="1"/>
</dbReference>
<keyword evidence="2 3" id="KW-0040">ANK repeat</keyword>
<gene>
    <name evidence="4" type="ORF">OVN521_LOCUS51462</name>
</gene>